<evidence type="ECO:0000313" key="3">
    <source>
        <dbReference type="Proteomes" id="UP000325313"/>
    </source>
</evidence>
<evidence type="ECO:0000313" key="2">
    <source>
        <dbReference type="EMBL" id="KAA1086309.1"/>
    </source>
</evidence>
<feature type="compositionally biased region" description="Low complexity" evidence="1">
    <location>
        <begin position="34"/>
        <end position="55"/>
    </location>
</feature>
<protein>
    <submittedName>
        <fullName evidence="2">Uncharacterized protein</fullName>
    </submittedName>
</protein>
<dbReference type="EMBL" id="VDEP01000411">
    <property type="protein sequence ID" value="KAA1086309.1"/>
    <property type="molecule type" value="Genomic_DNA"/>
</dbReference>
<feature type="region of interest" description="Disordered" evidence="1">
    <location>
        <begin position="1"/>
        <end position="82"/>
    </location>
</feature>
<name>A0A5B0NEW2_PUCGR</name>
<dbReference type="AlphaFoldDB" id="A0A5B0NEW2"/>
<sequence>MQELPPQTRIPTTDRYPPLLPYPPTTFPQQLRLPSHPTSQSTPPTTMSSIPTIPQQPGATAAKRPHQGACGAKALDVHAFDR</sequence>
<organism evidence="2 3">
    <name type="scientific">Puccinia graminis f. sp. tritici</name>
    <dbReference type="NCBI Taxonomy" id="56615"/>
    <lineage>
        <taxon>Eukaryota</taxon>
        <taxon>Fungi</taxon>
        <taxon>Dikarya</taxon>
        <taxon>Basidiomycota</taxon>
        <taxon>Pucciniomycotina</taxon>
        <taxon>Pucciniomycetes</taxon>
        <taxon>Pucciniales</taxon>
        <taxon>Pucciniaceae</taxon>
        <taxon>Puccinia</taxon>
    </lineage>
</organism>
<evidence type="ECO:0000256" key="1">
    <source>
        <dbReference type="SAM" id="MobiDB-lite"/>
    </source>
</evidence>
<reference evidence="2 3" key="1">
    <citation type="submission" date="2019-05" db="EMBL/GenBank/DDBJ databases">
        <title>Emergence of the Ug99 lineage of the wheat stem rust pathogen through somatic hybridization.</title>
        <authorList>
            <person name="Li F."/>
            <person name="Upadhyaya N.M."/>
            <person name="Sperschneider J."/>
            <person name="Matny O."/>
            <person name="Nguyen-Phuc H."/>
            <person name="Mago R."/>
            <person name="Raley C."/>
            <person name="Miller M.E."/>
            <person name="Silverstein K.A.T."/>
            <person name="Henningsen E."/>
            <person name="Hirsch C.D."/>
            <person name="Visser B."/>
            <person name="Pretorius Z.A."/>
            <person name="Steffenson B.J."/>
            <person name="Schwessinger B."/>
            <person name="Dodds P.N."/>
            <person name="Figueroa M."/>
        </authorList>
    </citation>
    <scope>NUCLEOTIDE SEQUENCE [LARGE SCALE GENOMIC DNA]</scope>
    <source>
        <strain evidence="2 3">Ug99</strain>
    </source>
</reference>
<comment type="caution">
    <text evidence="2">The sequence shown here is derived from an EMBL/GenBank/DDBJ whole genome shotgun (WGS) entry which is preliminary data.</text>
</comment>
<accession>A0A5B0NEW2</accession>
<dbReference type="Proteomes" id="UP000325313">
    <property type="component" value="Unassembled WGS sequence"/>
</dbReference>
<gene>
    <name evidence="2" type="ORF">PGTUg99_008639</name>
</gene>
<proteinExistence type="predicted"/>